<feature type="binding site" evidence="7 8">
    <location>
        <position position="13"/>
    </location>
    <ligand>
        <name>S-adenosyl-L-methionine</name>
        <dbReference type="ChEBI" id="CHEBI:59789"/>
    </ligand>
</feature>
<accession>A0A1B1YX99</accession>
<organism evidence="10 11">
    <name type="scientific">Immundisolibacter cernigliae</name>
    <dbReference type="NCBI Taxonomy" id="1810504"/>
    <lineage>
        <taxon>Bacteria</taxon>
        <taxon>Pseudomonadati</taxon>
        <taxon>Pseudomonadota</taxon>
        <taxon>Gammaproteobacteria</taxon>
        <taxon>Immundisolibacterales</taxon>
        <taxon>Immundisolibacteraceae</taxon>
        <taxon>Immundisolibacter</taxon>
    </lineage>
</organism>
<dbReference type="EMBL" id="CP014671">
    <property type="protein sequence ID" value="ANX05317.1"/>
    <property type="molecule type" value="Genomic_DNA"/>
</dbReference>
<proteinExistence type="inferred from homology"/>
<dbReference type="PANTHER" id="PTHR11727">
    <property type="entry name" value="DIMETHYLADENOSINE TRANSFERASE"/>
    <property type="match status" value="1"/>
</dbReference>
<feature type="domain" description="Ribosomal RNA adenine methylase transferase N-terminal" evidence="9">
    <location>
        <begin position="18"/>
        <end position="189"/>
    </location>
</feature>
<comment type="similarity">
    <text evidence="7">Belongs to the class I-like SAM-binding methyltransferase superfamily. rRNA adenine N(6)-methyltransferase family. RsmA subfamily.</text>
</comment>
<dbReference type="NCBIfam" id="TIGR00755">
    <property type="entry name" value="ksgA"/>
    <property type="match status" value="1"/>
</dbReference>
<dbReference type="HAMAP" id="MF_00607">
    <property type="entry name" value="16SrRNA_methyltr_A"/>
    <property type="match status" value="1"/>
</dbReference>
<dbReference type="Gene3D" id="1.10.8.100">
    <property type="entry name" value="Ribosomal RNA adenine dimethylase-like, domain 2"/>
    <property type="match status" value="1"/>
</dbReference>
<evidence type="ECO:0000256" key="8">
    <source>
        <dbReference type="PROSITE-ProRule" id="PRU01026"/>
    </source>
</evidence>
<dbReference type="InterPro" id="IPR001737">
    <property type="entry name" value="KsgA/Erm"/>
</dbReference>
<evidence type="ECO:0000256" key="6">
    <source>
        <dbReference type="ARBA" id="ARBA00022884"/>
    </source>
</evidence>
<dbReference type="PROSITE" id="PS51689">
    <property type="entry name" value="SAM_RNA_A_N6_MT"/>
    <property type="match status" value="1"/>
</dbReference>
<keyword evidence="3 7" id="KW-0489">Methyltransferase</keyword>
<comment type="catalytic activity">
    <reaction evidence="7">
        <text>adenosine(1518)/adenosine(1519) in 16S rRNA + 4 S-adenosyl-L-methionine = N(6)-dimethyladenosine(1518)/N(6)-dimethyladenosine(1519) in 16S rRNA + 4 S-adenosyl-L-homocysteine + 4 H(+)</text>
        <dbReference type="Rhea" id="RHEA:19609"/>
        <dbReference type="Rhea" id="RHEA-COMP:10232"/>
        <dbReference type="Rhea" id="RHEA-COMP:10233"/>
        <dbReference type="ChEBI" id="CHEBI:15378"/>
        <dbReference type="ChEBI" id="CHEBI:57856"/>
        <dbReference type="ChEBI" id="CHEBI:59789"/>
        <dbReference type="ChEBI" id="CHEBI:74411"/>
        <dbReference type="ChEBI" id="CHEBI:74493"/>
        <dbReference type="EC" id="2.1.1.182"/>
    </reaction>
</comment>
<dbReference type="PROSITE" id="PS01131">
    <property type="entry name" value="RRNA_A_DIMETH"/>
    <property type="match status" value="1"/>
</dbReference>
<dbReference type="InterPro" id="IPR029063">
    <property type="entry name" value="SAM-dependent_MTases_sf"/>
</dbReference>
<dbReference type="Proteomes" id="UP000092952">
    <property type="component" value="Chromosome"/>
</dbReference>
<dbReference type="InParanoid" id="A0A1B1YX99"/>
<evidence type="ECO:0000256" key="2">
    <source>
        <dbReference type="ARBA" id="ARBA00022552"/>
    </source>
</evidence>
<feature type="binding site" evidence="7 8">
    <location>
        <position position="38"/>
    </location>
    <ligand>
        <name>S-adenosyl-L-methionine</name>
        <dbReference type="ChEBI" id="CHEBI:59789"/>
    </ligand>
</feature>
<keyword evidence="1 7" id="KW-0963">Cytoplasm</keyword>
<dbReference type="InterPro" id="IPR020596">
    <property type="entry name" value="rRNA_Ade_Mease_Trfase_CS"/>
</dbReference>
<dbReference type="PANTHER" id="PTHR11727:SF7">
    <property type="entry name" value="DIMETHYLADENOSINE TRANSFERASE-RELATED"/>
    <property type="match status" value="1"/>
</dbReference>
<evidence type="ECO:0000256" key="1">
    <source>
        <dbReference type="ARBA" id="ARBA00022490"/>
    </source>
</evidence>
<gene>
    <name evidence="7" type="primary">rsmA</name>
    <name evidence="7" type="synonym">ksgA</name>
    <name evidence="10" type="ORF">PG2T_14735</name>
</gene>
<dbReference type="KEGG" id="gbi:PG2T_14735"/>
<dbReference type="FunCoup" id="A0A1B1YX99">
    <property type="interactions" value="514"/>
</dbReference>
<evidence type="ECO:0000313" key="11">
    <source>
        <dbReference type="Proteomes" id="UP000092952"/>
    </source>
</evidence>
<keyword evidence="6 7" id="KW-0694">RNA-binding</keyword>
<dbReference type="InterPro" id="IPR023165">
    <property type="entry name" value="rRNA_Ade_diMease-like_C"/>
</dbReference>
<dbReference type="EC" id="2.1.1.182" evidence="7"/>
<keyword evidence="11" id="KW-1185">Reference proteome</keyword>
<dbReference type="GO" id="GO:0052908">
    <property type="term" value="F:16S rRNA (adenine(1518)-N(6)/adenine(1519)-N(6))-dimethyltransferase activity"/>
    <property type="evidence" value="ECO:0007669"/>
    <property type="project" value="UniProtKB-EC"/>
</dbReference>
<keyword evidence="2 7" id="KW-0698">rRNA processing</keyword>
<comment type="function">
    <text evidence="7">Specifically dimethylates two adjacent adenosines (A1518 and A1519) in the loop of a conserved hairpin near the 3'-end of 16S rRNA in the 30S particle. May play a critical role in biogenesis of 30S subunits.</text>
</comment>
<keyword evidence="5 7" id="KW-0949">S-adenosyl-L-methionine</keyword>
<dbReference type="OrthoDB" id="9814755at2"/>
<evidence type="ECO:0000256" key="5">
    <source>
        <dbReference type="ARBA" id="ARBA00022691"/>
    </source>
</evidence>
<evidence type="ECO:0000256" key="3">
    <source>
        <dbReference type="ARBA" id="ARBA00022603"/>
    </source>
</evidence>
<dbReference type="STRING" id="1810504.PG2T_14735"/>
<dbReference type="Pfam" id="PF00398">
    <property type="entry name" value="RrnaAD"/>
    <property type="match status" value="1"/>
</dbReference>
<feature type="binding site" evidence="7 8">
    <location>
        <position position="83"/>
    </location>
    <ligand>
        <name>S-adenosyl-L-methionine</name>
        <dbReference type="ChEBI" id="CHEBI:59789"/>
    </ligand>
</feature>
<dbReference type="GO" id="GO:0003723">
    <property type="term" value="F:RNA binding"/>
    <property type="evidence" value="ECO:0007669"/>
    <property type="project" value="UniProtKB-UniRule"/>
</dbReference>
<dbReference type="Gene3D" id="3.40.50.150">
    <property type="entry name" value="Vaccinia Virus protein VP39"/>
    <property type="match status" value="1"/>
</dbReference>
<dbReference type="InterPro" id="IPR020598">
    <property type="entry name" value="rRNA_Ade_methylase_Trfase_N"/>
</dbReference>
<dbReference type="FunFam" id="1.10.8.100:FF:000001">
    <property type="entry name" value="Ribosomal RNA small subunit methyltransferase A"/>
    <property type="match status" value="1"/>
</dbReference>
<reference evidence="11" key="1">
    <citation type="submission" date="2016-03" db="EMBL/GenBank/DDBJ databases">
        <title>Complete genome sequence of Solimmundus cernigliae, representing a novel lineage of polycyclic aromatic hydrocarbon degraders within the Gammaproteobacteria.</title>
        <authorList>
            <person name="Singleton D.R."/>
            <person name="Dickey A.N."/>
            <person name="Scholl E.H."/>
            <person name="Wright F.A."/>
            <person name="Aitken M.D."/>
        </authorList>
    </citation>
    <scope>NUCLEOTIDE SEQUENCE [LARGE SCALE GENOMIC DNA]</scope>
    <source>
        <strain evidence="11">TR3.2</strain>
    </source>
</reference>
<comment type="subcellular location">
    <subcellularLocation>
        <location evidence="7">Cytoplasm</location>
    </subcellularLocation>
</comment>
<protein>
    <recommendedName>
        <fullName evidence="7">Ribosomal RNA small subunit methyltransferase A</fullName>
        <ecNumber evidence="7">2.1.1.182</ecNumber>
    </recommendedName>
    <alternativeName>
        <fullName evidence="7">16S rRNA (adenine(1518)-N(6)/adenine(1519)-N(6))-dimethyltransferase</fullName>
    </alternativeName>
    <alternativeName>
        <fullName evidence="7">16S rRNA dimethyladenosine transferase</fullName>
    </alternativeName>
    <alternativeName>
        <fullName evidence="7">16S rRNA dimethylase</fullName>
    </alternativeName>
    <alternativeName>
        <fullName evidence="7">S-adenosylmethionine-6-N', N'-adenosyl(rRNA) dimethyltransferase</fullName>
    </alternativeName>
</protein>
<feature type="binding site" evidence="7 8">
    <location>
        <position position="104"/>
    </location>
    <ligand>
        <name>S-adenosyl-L-methionine</name>
        <dbReference type="ChEBI" id="CHEBI:59789"/>
    </ligand>
</feature>
<evidence type="ECO:0000256" key="7">
    <source>
        <dbReference type="HAMAP-Rule" id="MF_00607"/>
    </source>
</evidence>
<evidence type="ECO:0000259" key="9">
    <source>
        <dbReference type="SMART" id="SM00650"/>
    </source>
</evidence>
<sequence length="254" mass="27615">MQPARKRFGQNFLHSPGVIARIVASLAPRPGQALVEIGPGRGALTEPVLALAGALHAIELDRDLAAELQTRFAGRGLDLLGADALRFDFASLAPPGGRLRVFGNLPYNISTPLLFHLLDQRAVIGDMLFMLQREVVDRMAAAPGDPDYGRLSVMIQYACEVEALFIVPPGAFWPAPKVQSRIVLLTPYRTLPYPAADERRFAEVVQRAFAQRRKTLRNSLSGVVTEAQFAAAGIEPGLRPEVLSVAQFVRLADA</sequence>
<dbReference type="RefSeq" id="WP_068807194.1">
    <property type="nucleotide sequence ID" value="NZ_CP014671.1"/>
</dbReference>
<feature type="binding site" evidence="7 8">
    <location>
        <position position="59"/>
    </location>
    <ligand>
        <name>S-adenosyl-L-methionine</name>
        <dbReference type="ChEBI" id="CHEBI:59789"/>
    </ligand>
</feature>
<dbReference type="InterPro" id="IPR011530">
    <property type="entry name" value="rRNA_adenine_dimethylase"/>
</dbReference>
<dbReference type="GO" id="GO:0005829">
    <property type="term" value="C:cytosol"/>
    <property type="evidence" value="ECO:0007669"/>
    <property type="project" value="TreeGrafter"/>
</dbReference>
<dbReference type="SMART" id="SM00650">
    <property type="entry name" value="rADc"/>
    <property type="match status" value="1"/>
</dbReference>
<dbReference type="SUPFAM" id="SSF53335">
    <property type="entry name" value="S-adenosyl-L-methionine-dependent methyltransferases"/>
    <property type="match status" value="1"/>
</dbReference>
<feature type="binding site" evidence="7 8">
    <location>
        <position position="11"/>
    </location>
    <ligand>
        <name>S-adenosyl-L-methionine</name>
        <dbReference type="ChEBI" id="CHEBI:59789"/>
    </ligand>
</feature>
<dbReference type="AlphaFoldDB" id="A0A1B1YX99"/>
<evidence type="ECO:0000313" key="10">
    <source>
        <dbReference type="EMBL" id="ANX05317.1"/>
    </source>
</evidence>
<keyword evidence="4 7" id="KW-0808">Transferase</keyword>
<evidence type="ECO:0000256" key="4">
    <source>
        <dbReference type="ARBA" id="ARBA00022679"/>
    </source>
</evidence>
<name>A0A1B1YX99_9GAMM</name>